<dbReference type="Proteomes" id="UP001381693">
    <property type="component" value="Unassembled WGS sequence"/>
</dbReference>
<accession>A0AAN8WBX7</accession>
<dbReference type="AlphaFoldDB" id="A0AAN8WBX7"/>
<evidence type="ECO:0000313" key="2">
    <source>
        <dbReference type="Proteomes" id="UP001381693"/>
    </source>
</evidence>
<reference evidence="1 2" key="1">
    <citation type="submission" date="2023-11" db="EMBL/GenBank/DDBJ databases">
        <title>Halocaridina rubra genome assembly.</title>
        <authorList>
            <person name="Smith C."/>
        </authorList>
    </citation>
    <scope>NUCLEOTIDE SEQUENCE [LARGE SCALE GENOMIC DNA]</scope>
    <source>
        <strain evidence="1">EP-1</strain>
        <tissue evidence="1">Whole</tissue>
    </source>
</reference>
<comment type="caution">
    <text evidence="1">The sequence shown here is derived from an EMBL/GenBank/DDBJ whole genome shotgun (WGS) entry which is preliminary data.</text>
</comment>
<proteinExistence type="predicted"/>
<sequence>MLLKHSDSDTKWMTTGKRPFFLCFITRGRSVFERASREATTLVRAHRGAFERASSLNPPAQTCLYPPPFNWELIVTHKMWLQRARLGTFG</sequence>
<keyword evidence="2" id="KW-1185">Reference proteome</keyword>
<gene>
    <name evidence="1" type="ORF">SK128_004376</name>
</gene>
<dbReference type="EMBL" id="JAXCGZ010022651">
    <property type="protein sequence ID" value="KAK7028244.1"/>
    <property type="molecule type" value="Genomic_DNA"/>
</dbReference>
<organism evidence="1 2">
    <name type="scientific">Halocaridina rubra</name>
    <name type="common">Hawaiian red shrimp</name>
    <dbReference type="NCBI Taxonomy" id="373956"/>
    <lineage>
        <taxon>Eukaryota</taxon>
        <taxon>Metazoa</taxon>
        <taxon>Ecdysozoa</taxon>
        <taxon>Arthropoda</taxon>
        <taxon>Crustacea</taxon>
        <taxon>Multicrustacea</taxon>
        <taxon>Malacostraca</taxon>
        <taxon>Eumalacostraca</taxon>
        <taxon>Eucarida</taxon>
        <taxon>Decapoda</taxon>
        <taxon>Pleocyemata</taxon>
        <taxon>Caridea</taxon>
        <taxon>Atyoidea</taxon>
        <taxon>Atyidae</taxon>
        <taxon>Halocaridina</taxon>
    </lineage>
</organism>
<name>A0AAN8WBX7_HALRR</name>
<protein>
    <submittedName>
        <fullName evidence="1">Uncharacterized protein</fullName>
    </submittedName>
</protein>
<evidence type="ECO:0000313" key="1">
    <source>
        <dbReference type="EMBL" id="KAK7028244.1"/>
    </source>
</evidence>